<name>A0AAV1SHH8_9ROSI</name>
<dbReference type="FunFam" id="3.90.70.30:FF:000001">
    <property type="entry name" value="Glutathione gamma-glutamylcysteinyltransferase 1"/>
    <property type="match status" value="1"/>
</dbReference>
<keyword evidence="2" id="KW-0104">Cadmium</keyword>
<dbReference type="EC" id="2.3.2.15" evidence="1"/>
<dbReference type="GO" id="GO:0098849">
    <property type="term" value="P:cellular detoxification of cadmium ion"/>
    <property type="evidence" value="ECO:0007669"/>
    <property type="project" value="TreeGrafter"/>
</dbReference>
<dbReference type="Gene3D" id="3.90.70.30">
    <property type="entry name" value="Phytochelatin synthase, N-terminal domain"/>
    <property type="match status" value="1"/>
</dbReference>
<dbReference type="InterPro" id="IPR040409">
    <property type="entry name" value="PCS-like"/>
</dbReference>
<dbReference type="EMBL" id="CAWUPB010001173">
    <property type="protein sequence ID" value="CAK7349309.1"/>
    <property type="molecule type" value="Genomic_DNA"/>
</dbReference>
<evidence type="ECO:0000256" key="3">
    <source>
        <dbReference type="ARBA" id="ARBA00022679"/>
    </source>
</evidence>
<keyword evidence="5" id="KW-0012">Acyltransferase</keyword>
<comment type="caution">
    <text evidence="8">The sequence shown here is derived from an EMBL/GenBank/DDBJ whole genome shotgun (WGS) entry which is preliminary data.</text>
</comment>
<keyword evidence="3" id="KW-0808">Transferase</keyword>
<dbReference type="GO" id="GO:0016756">
    <property type="term" value="F:glutathione gamma-glutamylcysteinyltransferase activity"/>
    <property type="evidence" value="ECO:0007669"/>
    <property type="project" value="UniProtKB-EC"/>
</dbReference>
<dbReference type="Proteomes" id="UP001314170">
    <property type="component" value="Unassembled WGS sequence"/>
</dbReference>
<dbReference type="PANTHER" id="PTHR33447">
    <property type="entry name" value="GLUTATHIONE GAMMA-GLUTAMYLCYSTEINYLTRANSFERASE"/>
    <property type="match status" value="1"/>
</dbReference>
<dbReference type="InterPro" id="IPR007719">
    <property type="entry name" value="PCS_N"/>
</dbReference>
<evidence type="ECO:0000313" key="8">
    <source>
        <dbReference type="EMBL" id="CAK7349309.1"/>
    </source>
</evidence>
<dbReference type="GO" id="GO:0010273">
    <property type="term" value="P:detoxification of copper ion"/>
    <property type="evidence" value="ECO:0007669"/>
    <property type="project" value="TreeGrafter"/>
</dbReference>
<evidence type="ECO:0000256" key="2">
    <source>
        <dbReference type="ARBA" id="ARBA00022539"/>
    </source>
</evidence>
<feature type="domain" description="Peptidase C83" evidence="7">
    <location>
        <begin position="1"/>
        <end position="221"/>
    </location>
</feature>
<sequence>MAVAGFYRRVLPSPPAIEFASPQGKQLFTEALEGGTMNSFFKLISYYQTQSEPAFCGLASLAVVLNALAIDPGRTWKGPWRWFDDSMLDCCEPLVKIKEKGITFGKVACLAHCNGAKVEAFRTNEITVDGFRRFVVSCNSSEDCYIVSSYHRRAFKQTGSGHFSPIGGYHAGKDMVLILDVARFKYPPHWVPLELLWEAMSTIDEATGHHRGFMIISRLDKAPSILYTLSCRYEGWSSVANYLSTEVPRLLKSEDVKDVDKVLSVVFKSPPADLREFIKWVAEVRRQDDGGIILSEEEKGRLSIKEEVLKQVQGTELFNYVTRWLVLEISTCQDAISGHTGALPEIAANVCSQGAKLLAGKFSSLDCMGFKKEDVKFLKNDGEKSVTVVSGTVFTDGTEQGVDMLVPLSQTKASSLCDLCQNGCCGFHPSAGDVLTVLIFALPQNTWSSVKDEKLHAQIIRLVSIDNLPLCFKRR</sequence>
<evidence type="ECO:0000256" key="1">
    <source>
        <dbReference type="ARBA" id="ARBA00012468"/>
    </source>
</evidence>
<evidence type="ECO:0000256" key="6">
    <source>
        <dbReference type="ARBA" id="ARBA00053477"/>
    </source>
</evidence>
<proteinExistence type="predicted"/>
<dbReference type="InterPro" id="IPR038765">
    <property type="entry name" value="Papain-like_cys_pep_sf"/>
</dbReference>
<dbReference type="PROSITE" id="PS51443">
    <property type="entry name" value="PCS"/>
    <property type="match status" value="1"/>
</dbReference>
<evidence type="ECO:0000313" key="9">
    <source>
        <dbReference type="Proteomes" id="UP001314170"/>
    </source>
</evidence>
<dbReference type="PANTHER" id="PTHR33447:SF19">
    <property type="entry name" value="GLUTATHIONE GAMMA-GLUTAMYLCYSTEINYLTRANSFERASE"/>
    <property type="match status" value="1"/>
</dbReference>
<dbReference type="AlphaFoldDB" id="A0AAV1SHH8"/>
<evidence type="ECO:0000256" key="4">
    <source>
        <dbReference type="ARBA" id="ARBA00022723"/>
    </source>
</evidence>
<reference evidence="8 9" key="1">
    <citation type="submission" date="2024-01" db="EMBL/GenBank/DDBJ databases">
        <authorList>
            <person name="Waweru B."/>
        </authorList>
    </citation>
    <scope>NUCLEOTIDE SEQUENCE [LARGE SCALE GENOMIC DNA]</scope>
</reference>
<protein>
    <recommendedName>
        <fullName evidence="1">glutathione gamma-glutamylcysteinyltransferase</fullName>
        <ecNumber evidence="1">2.3.2.15</ecNumber>
    </recommendedName>
</protein>
<dbReference type="Pfam" id="PF09328">
    <property type="entry name" value="Phytochelatin_C"/>
    <property type="match status" value="1"/>
</dbReference>
<keyword evidence="4" id="KW-0479">Metal-binding</keyword>
<keyword evidence="9" id="KW-1185">Reference proteome</keyword>
<accession>A0AAV1SHH8</accession>
<dbReference type="InterPro" id="IPR015407">
    <property type="entry name" value="Phytochelatin_synthase_C"/>
</dbReference>
<dbReference type="GO" id="GO:0046938">
    <property type="term" value="P:phytochelatin biosynthetic process"/>
    <property type="evidence" value="ECO:0007669"/>
    <property type="project" value="InterPro"/>
</dbReference>
<evidence type="ECO:0000256" key="5">
    <source>
        <dbReference type="ARBA" id="ARBA00023315"/>
    </source>
</evidence>
<dbReference type="GO" id="GO:0046872">
    <property type="term" value="F:metal ion binding"/>
    <property type="evidence" value="ECO:0007669"/>
    <property type="project" value="UniProtKB-KW"/>
</dbReference>
<dbReference type="SUPFAM" id="SSF54001">
    <property type="entry name" value="Cysteine proteinases"/>
    <property type="match status" value="1"/>
</dbReference>
<gene>
    <name evidence="8" type="ORF">DCAF_LOCUS22022</name>
</gene>
<dbReference type="InterPro" id="IPR038156">
    <property type="entry name" value="PCS_N_sf"/>
</dbReference>
<comment type="function">
    <text evidence="6">Involved in the synthesis of phytochelatins (PC) and homophytochelatins (hPC), the heavy-metal-binding peptides of plants.</text>
</comment>
<evidence type="ECO:0000259" key="7">
    <source>
        <dbReference type="PROSITE" id="PS51443"/>
    </source>
</evidence>
<dbReference type="Pfam" id="PF05023">
    <property type="entry name" value="Phytochelatin"/>
    <property type="match status" value="1"/>
</dbReference>
<organism evidence="8 9">
    <name type="scientific">Dovyalis caffra</name>
    <dbReference type="NCBI Taxonomy" id="77055"/>
    <lineage>
        <taxon>Eukaryota</taxon>
        <taxon>Viridiplantae</taxon>
        <taxon>Streptophyta</taxon>
        <taxon>Embryophyta</taxon>
        <taxon>Tracheophyta</taxon>
        <taxon>Spermatophyta</taxon>
        <taxon>Magnoliopsida</taxon>
        <taxon>eudicotyledons</taxon>
        <taxon>Gunneridae</taxon>
        <taxon>Pentapetalae</taxon>
        <taxon>rosids</taxon>
        <taxon>fabids</taxon>
        <taxon>Malpighiales</taxon>
        <taxon>Salicaceae</taxon>
        <taxon>Flacourtieae</taxon>
        <taxon>Dovyalis</taxon>
    </lineage>
</organism>